<evidence type="ECO:0000256" key="3">
    <source>
        <dbReference type="ARBA" id="ARBA00022801"/>
    </source>
</evidence>
<reference evidence="7" key="1">
    <citation type="journal article" date="2019" name="Int. J. Syst. Evol. Microbiol.">
        <title>The Global Catalogue of Microorganisms (GCM) 10K type strain sequencing project: providing services to taxonomists for standard genome sequencing and annotation.</title>
        <authorList>
            <consortium name="The Broad Institute Genomics Platform"/>
            <consortium name="The Broad Institute Genome Sequencing Center for Infectious Disease"/>
            <person name="Wu L."/>
            <person name="Ma J."/>
        </authorList>
    </citation>
    <scope>NUCLEOTIDE SEQUENCE [LARGE SCALE GENOMIC DNA]</scope>
    <source>
        <strain evidence="7">NBRC 15640</strain>
    </source>
</reference>
<proteinExistence type="inferred from homology"/>
<comment type="similarity">
    <text evidence="5">Belongs to the HAD-like hydrolase superfamily. Cof family.</text>
</comment>
<dbReference type="InterPro" id="IPR006379">
    <property type="entry name" value="HAD-SF_hydro_IIB"/>
</dbReference>
<dbReference type="PANTHER" id="PTHR47267">
    <property type="match status" value="1"/>
</dbReference>
<protein>
    <submittedName>
        <fullName evidence="6">Haloacid dehalogenase</fullName>
    </submittedName>
</protein>
<keyword evidence="7" id="KW-1185">Reference proteome</keyword>
<dbReference type="NCBIfam" id="TIGR01484">
    <property type="entry name" value="HAD-SF-IIB"/>
    <property type="match status" value="1"/>
</dbReference>
<evidence type="ECO:0000313" key="7">
    <source>
        <dbReference type="Proteomes" id="UP001156690"/>
    </source>
</evidence>
<dbReference type="AlphaFoldDB" id="A0AAV5NNE7"/>
<organism evidence="6 7">
    <name type="scientific">Vibrio penaeicida</name>
    <dbReference type="NCBI Taxonomy" id="104609"/>
    <lineage>
        <taxon>Bacteria</taxon>
        <taxon>Pseudomonadati</taxon>
        <taxon>Pseudomonadota</taxon>
        <taxon>Gammaproteobacteria</taxon>
        <taxon>Vibrionales</taxon>
        <taxon>Vibrionaceae</taxon>
        <taxon>Vibrio</taxon>
    </lineage>
</organism>
<evidence type="ECO:0000313" key="6">
    <source>
        <dbReference type="EMBL" id="GLQ72172.1"/>
    </source>
</evidence>
<dbReference type="PANTHER" id="PTHR47267:SF4">
    <property type="entry name" value="PYRIDOXAL PHOSPHATE PHOSPHATASE YIGL"/>
    <property type="match status" value="1"/>
</dbReference>
<evidence type="ECO:0000256" key="1">
    <source>
        <dbReference type="ARBA" id="ARBA00001946"/>
    </source>
</evidence>
<dbReference type="Proteomes" id="UP001156690">
    <property type="component" value="Unassembled WGS sequence"/>
</dbReference>
<dbReference type="SUPFAM" id="SSF56784">
    <property type="entry name" value="HAD-like"/>
    <property type="match status" value="1"/>
</dbReference>
<dbReference type="Gene3D" id="3.40.50.1000">
    <property type="entry name" value="HAD superfamily/HAD-like"/>
    <property type="match status" value="1"/>
</dbReference>
<keyword evidence="2" id="KW-0479">Metal-binding</keyword>
<comment type="caution">
    <text evidence="6">The sequence shown here is derived from an EMBL/GenBank/DDBJ whole genome shotgun (WGS) entry which is preliminary data.</text>
</comment>
<evidence type="ECO:0000256" key="2">
    <source>
        <dbReference type="ARBA" id="ARBA00022723"/>
    </source>
</evidence>
<evidence type="ECO:0000256" key="4">
    <source>
        <dbReference type="ARBA" id="ARBA00022842"/>
    </source>
</evidence>
<comment type="cofactor">
    <cofactor evidence="1">
        <name>Mg(2+)</name>
        <dbReference type="ChEBI" id="CHEBI:18420"/>
    </cofactor>
</comment>
<dbReference type="InterPro" id="IPR036412">
    <property type="entry name" value="HAD-like_sf"/>
</dbReference>
<dbReference type="Gene3D" id="3.30.1240.10">
    <property type="match status" value="1"/>
</dbReference>
<sequence>MTTTAMHTLQLAKDNYIYRFIIMIVNGNTIKAIVTDLDGTLLDPAGEITDYTSCILTRLYVSGIEVILTTGRHPRNVFKQLKPLDFSPTILGCNGALEVQTNELAYAQNITFPHSTYQQLLRFLSGPNTHVSVFDTDGWHVSEVSHNVSTYSSKFQFPYFLHRPKHLLSLRANKLLVSTSHDIKEVERKLRSLFENECEITLSADHSIEISPKYVTKATAADRHLSLKGIDLEKEAIAFGDGMSDESILKTAALGIVMQNAMSDLPHRLPNPLFTQSNANDGVAKFLIKFFNLSLKGSYA</sequence>
<dbReference type="EMBL" id="BSNX01000012">
    <property type="protein sequence ID" value="GLQ72172.1"/>
    <property type="molecule type" value="Genomic_DNA"/>
</dbReference>
<gene>
    <name evidence="6" type="ORF">GCM10007932_15320</name>
</gene>
<dbReference type="InterPro" id="IPR023214">
    <property type="entry name" value="HAD_sf"/>
</dbReference>
<name>A0AAV5NNE7_9VIBR</name>
<keyword evidence="4" id="KW-0460">Magnesium</keyword>
<keyword evidence="3" id="KW-0378">Hydrolase</keyword>
<dbReference type="GO" id="GO:0016791">
    <property type="term" value="F:phosphatase activity"/>
    <property type="evidence" value="ECO:0007669"/>
    <property type="project" value="UniProtKB-ARBA"/>
</dbReference>
<dbReference type="GO" id="GO:0000287">
    <property type="term" value="F:magnesium ion binding"/>
    <property type="evidence" value="ECO:0007669"/>
    <property type="project" value="UniProtKB-ARBA"/>
</dbReference>
<dbReference type="Pfam" id="PF08282">
    <property type="entry name" value="Hydrolase_3"/>
    <property type="match status" value="1"/>
</dbReference>
<accession>A0AAV5NNE7</accession>
<evidence type="ECO:0000256" key="5">
    <source>
        <dbReference type="ARBA" id="ARBA00034778"/>
    </source>
</evidence>